<evidence type="ECO:0008006" key="3">
    <source>
        <dbReference type="Google" id="ProtNLM"/>
    </source>
</evidence>
<accession>A0ABC8S6D3</accession>
<dbReference type="InterPro" id="IPR008547">
    <property type="entry name" value="DUF829_TMEM53"/>
</dbReference>
<dbReference type="Pfam" id="PF05705">
    <property type="entry name" value="DUF829"/>
    <property type="match status" value="1"/>
</dbReference>
<proteinExistence type="predicted"/>
<sequence>MAMEASTKIFNVSNRQFSNSLLLRTHPLNLSPKSLRSPFPNLPPNSLSPPHNHCYKTIIQSKALCSTCIHFSLSHPSIPSFNSTPLGFSQSQIFNPLISSNRFARVVSGSKDKSFQWNYALEGVDGRDLGILGDKGPIVTVVLLGWLGAKLKHLRRYVELYNSRGIHAVTFVASVRDVLSFDLGRKLQERISEFAQELTTWLSETEKDGRERVLLFHTFSNTGWLAYGAILDTWQDREDLLMKIKGCVVDSGGDPDINPKVWAAGFTAALLQKRSSSVYPSVNPGEQNELSIGDPIPMMQEKEPPLIESLLLFAFEKLFAFLLNLPDVNQRLMKNIAALSKKQPPCPQLYLYSSADKVIPFRSVELFIDDQRRMGRKVWFYNFGTTPHVDHYRTFPDLYTLQLQNFLKECVAMVKQV</sequence>
<dbReference type="PANTHER" id="PTHR12265:SF11">
    <property type="entry name" value="ALPHA_BETA-HYDROLASES SUPERFAMILY PROTEIN"/>
    <property type="match status" value="1"/>
</dbReference>
<dbReference type="SUPFAM" id="SSF53474">
    <property type="entry name" value="alpha/beta-Hydrolases"/>
    <property type="match status" value="1"/>
</dbReference>
<gene>
    <name evidence="1" type="ORF">ILEXP_LOCUS20598</name>
</gene>
<comment type="caution">
    <text evidence="1">The sequence shown here is derived from an EMBL/GenBank/DDBJ whole genome shotgun (WGS) entry which is preliminary data.</text>
</comment>
<evidence type="ECO:0000313" key="2">
    <source>
        <dbReference type="Proteomes" id="UP001642360"/>
    </source>
</evidence>
<protein>
    <recommendedName>
        <fullName evidence="3">Transmembrane protein 53</fullName>
    </recommendedName>
</protein>
<reference evidence="1 2" key="1">
    <citation type="submission" date="2024-02" db="EMBL/GenBank/DDBJ databases">
        <authorList>
            <person name="Vignale AGUSTIN F."/>
            <person name="Sosa J E."/>
            <person name="Modenutti C."/>
        </authorList>
    </citation>
    <scope>NUCLEOTIDE SEQUENCE [LARGE SCALE GENOMIC DNA]</scope>
</reference>
<keyword evidence="2" id="KW-1185">Reference proteome</keyword>
<dbReference type="AlphaFoldDB" id="A0ABC8S6D3"/>
<dbReference type="InterPro" id="IPR029058">
    <property type="entry name" value="AB_hydrolase_fold"/>
</dbReference>
<dbReference type="EMBL" id="CAUOFW020002269">
    <property type="protein sequence ID" value="CAK9152380.1"/>
    <property type="molecule type" value="Genomic_DNA"/>
</dbReference>
<organism evidence="1 2">
    <name type="scientific">Ilex paraguariensis</name>
    <name type="common">yerba mate</name>
    <dbReference type="NCBI Taxonomy" id="185542"/>
    <lineage>
        <taxon>Eukaryota</taxon>
        <taxon>Viridiplantae</taxon>
        <taxon>Streptophyta</taxon>
        <taxon>Embryophyta</taxon>
        <taxon>Tracheophyta</taxon>
        <taxon>Spermatophyta</taxon>
        <taxon>Magnoliopsida</taxon>
        <taxon>eudicotyledons</taxon>
        <taxon>Gunneridae</taxon>
        <taxon>Pentapetalae</taxon>
        <taxon>asterids</taxon>
        <taxon>campanulids</taxon>
        <taxon>Aquifoliales</taxon>
        <taxon>Aquifoliaceae</taxon>
        <taxon>Ilex</taxon>
    </lineage>
</organism>
<name>A0ABC8S6D3_9AQUA</name>
<dbReference type="PANTHER" id="PTHR12265">
    <property type="entry name" value="TRANSMEMBRANE PROTEIN 53"/>
    <property type="match status" value="1"/>
</dbReference>
<dbReference type="Proteomes" id="UP001642360">
    <property type="component" value="Unassembled WGS sequence"/>
</dbReference>
<evidence type="ECO:0000313" key="1">
    <source>
        <dbReference type="EMBL" id="CAK9152380.1"/>
    </source>
</evidence>